<keyword evidence="2" id="KW-1185">Reference proteome</keyword>
<gene>
    <name evidence="1" type="ORF">JYK00_03470</name>
</gene>
<dbReference type="SUPFAM" id="SSF89550">
    <property type="entry name" value="PHP domain-like"/>
    <property type="match status" value="1"/>
</dbReference>
<dbReference type="Proteomes" id="UP000671862">
    <property type="component" value="Chromosome"/>
</dbReference>
<evidence type="ECO:0000313" key="2">
    <source>
        <dbReference type="Proteomes" id="UP000671862"/>
    </source>
</evidence>
<dbReference type="Gene3D" id="3.20.20.140">
    <property type="entry name" value="Metal-dependent hydrolases"/>
    <property type="match status" value="1"/>
</dbReference>
<reference evidence="1 2" key="1">
    <citation type="submission" date="2021-03" db="EMBL/GenBank/DDBJ databases">
        <title>Thermosipho ferrireducens sp.nov., an anaerobic thermophilic iron-reducing bacterium isolated from a deep-sea hydrothermal sulfide deposits.</title>
        <authorList>
            <person name="Zeng X."/>
            <person name="Chen Y."/>
            <person name="Shao Z."/>
        </authorList>
    </citation>
    <scope>NUCLEOTIDE SEQUENCE [LARGE SCALE GENOMIC DNA]</scope>
    <source>
        <strain evidence="1 2">JL129W03</strain>
    </source>
</reference>
<evidence type="ECO:0000313" key="1">
    <source>
        <dbReference type="EMBL" id="QTA38901.1"/>
    </source>
</evidence>
<proteinExistence type="predicted"/>
<accession>A0ABX7SA94</accession>
<sequence length="214" mass="24116">MVPSELAKLSAEITAITDHNSGGNVEAFSKKFSAERKLIVPGIEIQTIEDVHILGYFPDINQLKKVTEIVYQNLPEINYDPEKFGYQIYTDENDKFTALENLPLGFPISLSLESVIEIILKHHGVPVYAHINRKFGVMYQLGLIPDHPVNIAEATTIEELGFIRKKGLIALSSSDAHFLNQLNTRYSIIECEKLSLNSFFNALVRGKVKTIWDL</sequence>
<organism evidence="1 2">
    <name type="scientific">Thermosipho ferrireducens</name>
    <dbReference type="NCBI Taxonomy" id="2571116"/>
    <lineage>
        <taxon>Bacteria</taxon>
        <taxon>Thermotogati</taxon>
        <taxon>Thermotogota</taxon>
        <taxon>Thermotogae</taxon>
        <taxon>Thermotogales</taxon>
        <taxon>Fervidobacteriaceae</taxon>
        <taxon>Thermosipho</taxon>
    </lineage>
</organism>
<dbReference type="EMBL" id="CP071446">
    <property type="protein sequence ID" value="QTA38901.1"/>
    <property type="molecule type" value="Genomic_DNA"/>
</dbReference>
<protein>
    <submittedName>
        <fullName evidence="1">PHP domain-containing protein</fullName>
    </submittedName>
</protein>
<name>A0ABX7SA94_9BACT</name>
<dbReference type="InterPro" id="IPR016195">
    <property type="entry name" value="Pol/histidinol_Pase-like"/>
</dbReference>